<feature type="compositionally biased region" description="Low complexity" evidence="1">
    <location>
        <begin position="268"/>
        <end position="278"/>
    </location>
</feature>
<feature type="compositionally biased region" description="Low complexity" evidence="1">
    <location>
        <begin position="366"/>
        <end position="406"/>
    </location>
</feature>
<dbReference type="AlphaFoldDB" id="A0A166K667"/>
<evidence type="ECO:0000313" key="3">
    <source>
        <dbReference type="Proteomes" id="UP000076532"/>
    </source>
</evidence>
<dbReference type="OrthoDB" id="3245731at2759"/>
<feature type="region of interest" description="Disordered" evidence="1">
    <location>
        <begin position="228"/>
        <end position="424"/>
    </location>
</feature>
<proteinExistence type="predicted"/>
<feature type="compositionally biased region" description="Low complexity" evidence="1">
    <location>
        <begin position="14"/>
        <end position="27"/>
    </location>
</feature>
<feature type="compositionally biased region" description="Basic residues" evidence="1">
    <location>
        <begin position="355"/>
        <end position="365"/>
    </location>
</feature>
<accession>A0A166K667</accession>
<feature type="compositionally biased region" description="Low complexity" evidence="1">
    <location>
        <begin position="345"/>
        <end position="354"/>
    </location>
</feature>
<name>A0A166K667_9AGAM</name>
<dbReference type="Proteomes" id="UP000076532">
    <property type="component" value="Unassembled WGS sequence"/>
</dbReference>
<dbReference type="EMBL" id="KV417546">
    <property type="protein sequence ID" value="KZP21571.1"/>
    <property type="molecule type" value="Genomic_DNA"/>
</dbReference>
<feature type="region of interest" description="Disordered" evidence="1">
    <location>
        <begin position="1"/>
        <end position="27"/>
    </location>
</feature>
<evidence type="ECO:0000256" key="1">
    <source>
        <dbReference type="SAM" id="MobiDB-lite"/>
    </source>
</evidence>
<keyword evidence="3" id="KW-1185">Reference proteome</keyword>
<sequence length="424" mass="44726">MVFGLFSRKPAQQATTSDSDSKLASSSTADIDASLHGLRTPSPSVASGGGLNAAHSPAFSFSAPGAPADPMMEVDAVPSADALYTLVRSIPPKILHEYVLEHLAPSLSSPSPLSPIQGPPPLPLSSLELNVLMTFFSTLSPPPLLHCARCHSGFFDVENTDRSCTMAHDDDAAEVERVGKGRLSIGGEGGARYETLWGCCGRTVEGDGDMGPPDGWCYEGKHTTDTKRARFRADSTPHEDRLTRCTRHCPPRAVTNLNAQPTLPPPSSGSGSVSSTQSHTRNPRKRTRSMAQTHAEPESSEDESETKSHKAEEEEEEEAQSSASEAIIVTKPPSPKKLTPKPKPTRTTTPSRARSQSRPRPRPKAKAAPVPLSSPGPASAPTTPGSSPRKPASSASILQAAAARTAGVQRLMRAGTSMGDGGRL</sequence>
<protein>
    <submittedName>
        <fullName evidence="2">Uncharacterized protein</fullName>
    </submittedName>
</protein>
<reference evidence="2 3" key="1">
    <citation type="journal article" date="2016" name="Mol. Biol. Evol.">
        <title>Comparative Genomics of Early-Diverging Mushroom-Forming Fungi Provides Insights into the Origins of Lignocellulose Decay Capabilities.</title>
        <authorList>
            <person name="Nagy L.G."/>
            <person name="Riley R."/>
            <person name="Tritt A."/>
            <person name="Adam C."/>
            <person name="Daum C."/>
            <person name="Floudas D."/>
            <person name="Sun H."/>
            <person name="Yadav J.S."/>
            <person name="Pangilinan J."/>
            <person name="Larsson K.H."/>
            <person name="Matsuura K."/>
            <person name="Barry K."/>
            <person name="Labutti K."/>
            <person name="Kuo R."/>
            <person name="Ohm R.A."/>
            <person name="Bhattacharya S.S."/>
            <person name="Shirouzu T."/>
            <person name="Yoshinaga Y."/>
            <person name="Martin F.M."/>
            <person name="Grigoriev I.V."/>
            <person name="Hibbett D.S."/>
        </authorList>
    </citation>
    <scope>NUCLEOTIDE SEQUENCE [LARGE SCALE GENOMIC DNA]</scope>
    <source>
        <strain evidence="2 3">CBS 109695</strain>
    </source>
</reference>
<evidence type="ECO:0000313" key="2">
    <source>
        <dbReference type="EMBL" id="KZP21571.1"/>
    </source>
</evidence>
<gene>
    <name evidence="2" type="ORF">FIBSPDRAFT_919536</name>
</gene>
<organism evidence="2 3">
    <name type="scientific">Athelia psychrophila</name>
    <dbReference type="NCBI Taxonomy" id="1759441"/>
    <lineage>
        <taxon>Eukaryota</taxon>
        <taxon>Fungi</taxon>
        <taxon>Dikarya</taxon>
        <taxon>Basidiomycota</taxon>
        <taxon>Agaricomycotina</taxon>
        <taxon>Agaricomycetes</taxon>
        <taxon>Agaricomycetidae</taxon>
        <taxon>Atheliales</taxon>
        <taxon>Atheliaceae</taxon>
        <taxon>Athelia</taxon>
    </lineage>
</organism>
<feature type="compositionally biased region" description="Basic and acidic residues" evidence="1">
    <location>
        <begin position="228"/>
        <end position="243"/>
    </location>
</feature>